<evidence type="ECO:0000313" key="2">
    <source>
        <dbReference type="EMBL" id="MYM22181.1"/>
    </source>
</evidence>
<dbReference type="Pfam" id="PF14224">
    <property type="entry name" value="DUF4331"/>
    <property type="match status" value="1"/>
</dbReference>
<organism evidence="2 3">
    <name type="scientific">Duganella flavida</name>
    <dbReference type="NCBI Taxonomy" id="2692175"/>
    <lineage>
        <taxon>Bacteria</taxon>
        <taxon>Pseudomonadati</taxon>
        <taxon>Pseudomonadota</taxon>
        <taxon>Betaproteobacteria</taxon>
        <taxon>Burkholderiales</taxon>
        <taxon>Oxalobacteraceae</taxon>
        <taxon>Telluria group</taxon>
        <taxon>Duganella</taxon>
    </lineage>
</organism>
<accession>A0A6L8KCM4</accession>
<dbReference type="AlphaFoldDB" id="A0A6L8KCM4"/>
<keyword evidence="3" id="KW-1185">Reference proteome</keyword>
<feature type="chain" id="PRO_5026965785" evidence="1">
    <location>
        <begin position="25"/>
        <end position="382"/>
    </location>
</feature>
<proteinExistence type="predicted"/>
<dbReference type="Proteomes" id="UP000479335">
    <property type="component" value="Unassembled WGS sequence"/>
</dbReference>
<gene>
    <name evidence="2" type="ORF">GTP46_05945</name>
</gene>
<dbReference type="InterPro" id="IPR025566">
    <property type="entry name" value="DUF4331"/>
</dbReference>
<comment type="caution">
    <text evidence="2">The sequence shown here is derived from an EMBL/GenBank/DDBJ whole genome shotgun (WGS) entry which is preliminary data.</text>
</comment>
<evidence type="ECO:0000256" key="1">
    <source>
        <dbReference type="SAM" id="SignalP"/>
    </source>
</evidence>
<dbReference type="RefSeq" id="WP_161005693.1">
    <property type="nucleotide sequence ID" value="NZ_WWCN01000003.1"/>
</dbReference>
<protein>
    <submittedName>
        <fullName evidence="2">DUF4331 domain-containing protein</fullName>
    </submittedName>
</protein>
<evidence type="ECO:0000313" key="3">
    <source>
        <dbReference type="Proteomes" id="UP000479335"/>
    </source>
</evidence>
<feature type="signal peptide" evidence="1">
    <location>
        <begin position="1"/>
        <end position="24"/>
    </location>
</feature>
<dbReference type="EMBL" id="WWCN01000003">
    <property type="protein sequence ID" value="MYM22181.1"/>
    <property type="molecule type" value="Genomic_DNA"/>
</dbReference>
<name>A0A6L8KCM4_9BURK</name>
<sequence length="382" mass="41915">MPRYLAAALALVLAGGIAPPPAAATDHWDGPAVMAEPAADITDFFAVSLPGKRLALIMNVYPGATADTRFSDAVEYRVRLRPISGFSTQPLRAQVNDALEYLLRCRADAATAQTMRCALLRNGQKVTEVAAPVNLATGAGDPRLRVFAGNRADQSFTDLARVRMPVWRDEGMDNRPGLNSLAGKNVLSMVFLLDAAQLESKLWAAVSETHTTGSKPVQIDRMGRIEMTVFLIRDDKLKDLWNAEDSFRVDPEHEKLYRPELQSGLSRLDNFEKTLDGSNVIDWTTPHPLMDLLLDDFLILNLERTATMDSQQAGYLSVEKSLVLGQPVQSMGGRLPNEDVIKSMMTLLINGPRRDEPNRGVGVHAPAKPAVAEFPYVQPASR</sequence>
<reference evidence="2 3" key="1">
    <citation type="submission" date="2019-12" db="EMBL/GenBank/DDBJ databases">
        <title>Novel species isolated from a subtropical stream in China.</title>
        <authorList>
            <person name="Lu H."/>
        </authorList>
    </citation>
    <scope>NUCLEOTIDE SEQUENCE [LARGE SCALE GENOMIC DNA]</scope>
    <source>
        <strain evidence="2 3">FT135W</strain>
    </source>
</reference>
<keyword evidence="1" id="KW-0732">Signal</keyword>